<reference evidence="2" key="1">
    <citation type="submission" date="2017-09" db="EMBL/GenBank/DDBJ databases">
        <title>Depth-based differentiation of microbial function through sediment-hosted aquifers and enrichment of novel symbionts in the deep terrestrial subsurface.</title>
        <authorList>
            <person name="Probst A.J."/>
            <person name="Ladd B."/>
            <person name="Jarett J.K."/>
            <person name="Geller-Mcgrath D.E."/>
            <person name="Sieber C.M.K."/>
            <person name="Emerson J.B."/>
            <person name="Anantharaman K."/>
            <person name="Thomas B.C."/>
            <person name="Malmstrom R."/>
            <person name="Stieglmeier M."/>
            <person name="Klingl A."/>
            <person name="Woyke T."/>
            <person name="Ryan C.M."/>
            <person name="Banfield J.F."/>
        </authorList>
    </citation>
    <scope>NUCLEOTIDE SEQUENCE [LARGE SCALE GENOMIC DNA]</scope>
</reference>
<dbReference type="InterPro" id="IPR003961">
    <property type="entry name" value="FN3_dom"/>
</dbReference>
<dbReference type="GO" id="GO:0003993">
    <property type="term" value="F:acid phosphatase activity"/>
    <property type="evidence" value="ECO:0007669"/>
    <property type="project" value="InterPro"/>
</dbReference>
<dbReference type="Proteomes" id="UP000231098">
    <property type="component" value="Unassembled WGS sequence"/>
</dbReference>
<protein>
    <recommendedName>
        <fullName evidence="3">Fibronectin type-III domain-containing protein</fullName>
    </recommendedName>
</protein>
<proteinExistence type="predicted"/>
<dbReference type="AlphaFoldDB" id="A0A2H0XAI7"/>
<dbReference type="InterPro" id="IPR008963">
    <property type="entry name" value="Purple_acid_Pase-like_N"/>
</dbReference>
<evidence type="ECO:0008006" key="3">
    <source>
        <dbReference type="Google" id="ProtNLM"/>
    </source>
</evidence>
<name>A0A2H0XAI7_UNCKA</name>
<dbReference type="EMBL" id="PEYV01000003">
    <property type="protein sequence ID" value="PIS21922.1"/>
    <property type="molecule type" value="Genomic_DNA"/>
</dbReference>
<dbReference type="SUPFAM" id="SSF49363">
    <property type="entry name" value="Purple acid phosphatase, N-terminal domain"/>
    <property type="match status" value="1"/>
</dbReference>
<dbReference type="CDD" id="cd00063">
    <property type="entry name" value="FN3"/>
    <property type="match status" value="1"/>
</dbReference>
<sequence length="135" mass="14544">MNSFEAKKGLKTFLLLTLSTGAILAGGSYFQKDQGISLKAFVSPKAENVKVLSVGETSASIFYNTTKDAYGFVEYGLDDSLGKTVTEGSLSRSHVIVLPDLFPGETYYFKVGVNDKSFGNGLGDVPFSFTTKTQE</sequence>
<dbReference type="GO" id="GO:0046872">
    <property type="term" value="F:metal ion binding"/>
    <property type="evidence" value="ECO:0007669"/>
    <property type="project" value="InterPro"/>
</dbReference>
<evidence type="ECO:0000313" key="2">
    <source>
        <dbReference type="Proteomes" id="UP000231098"/>
    </source>
</evidence>
<gene>
    <name evidence="1" type="ORF">COT51_00200</name>
</gene>
<comment type="caution">
    <text evidence="1">The sequence shown here is derived from an EMBL/GenBank/DDBJ whole genome shotgun (WGS) entry which is preliminary data.</text>
</comment>
<organism evidence="1 2">
    <name type="scientific">candidate division WWE3 bacterium CG08_land_8_20_14_0_20_41_15</name>
    <dbReference type="NCBI Taxonomy" id="1975086"/>
    <lineage>
        <taxon>Bacteria</taxon>
        <taxon>Katanobacteria</taxon>
    </lineage>
</organism>
<accession>A0A2H0XAI7</accession>
<evidence type="ECO:0000313" key="1">
    <source>
        <dbReference type="EMBL" id="PIS21922.1"/>
    </source>
</evidence>